<evidence type="ECO:0000256" key="3">
    <source>
        <dbReference type="RuleBase" id="RU000363"/>
    </source>
</evidence>
<protein>
    <submittedName>
        <fullName evidence="5">Short-chain dehydrogenase</fullName>
    </submittedName>
</protein>
<comment type="caution">
    <text evidence="5">The sequence shown here is derived from an EMBL/GenBank/DDBJ whole genome shotgun (WGS) entry which is preliminary data.</text>
</comment>
<proteinExistence type="inferred from homology"/>
<dbReference type="PRINTS" id="PR00081">
    <property type="entry name" value="GDHRDH"/>
</dbReference>
<evidence type="ECO:0000313" key="5">
    <source>
        <dbReference type="EMBL" id="OWV32747.1"/>
    </source>
</evidence>
<evidence type="ECO:0000259" key="4">
    <source>
        <dbReference type="SMART" id="SM00822"/>
    </source>
</evidence>
<dbReference type="CDD" id="cd05233">
    <property type="entry name" value="SDR_c"/>
    <property type="match status" value="1"/>
</dbReference>
<dbReference type="OrthoDB" id="9793825at2"/>
<dbReference type="EMBL" id="NFZT01000001">
    <property type="protein sequence ID" value="OWV32747.1"/>
    <property type="molecule type" value="Genomic_DNA"/>
</dbReference>
<dbReference type="Pfam" id="PF00106">
    <property type="entry name" value="adh_short"/>
    <property type="match status" value="1"/>
</dbReference>
<evidence type="ECO:0000313" key="6">
    <source>
        <dbReference type="Proteomes" id="UP000198462"/>
    </source>
</evidence>
<feature type="domain" description="Ketoreductase" evidence="4">
    <location>
        <begin position="10"/>
        <end position="194"/>
    </location>
</feature>
<dbReference type="PRINTS" id="PR00080">
    <property type="entry name" value="SDRFAMILY"/>
</dbReference>
<dbReference type="GO" id="GO:0016491">
    <property type="term" value="F:oxidoreductase activity"/>
    <property type="evidence" value="ECO:0007669"/>
    <property type="project" value="UniProtKB-KW"/>
</dbReference>
<evidence type="ECO:0000256" key="2">
    <source>
        <dbReference type="ARBA" id="ARBA00023002"/>
    </source>
</evidence>
<dbReference type="Gene3D" id="3.40.50.720">
    <property type="entry name" value="NAD(P)-binding Rossmann-like Domain"/>
    <property type="match status" value="1"/>
</dbReference>
<dbReference type="InterPro" id="IPR002347">
    <property type="entry name" value="SDR_fam"/>
</dbReference>
<reference evidence="6" key="1">
    <citation type="submission" date="2017-05" db="EMBL/GenBank/DDBJ databases">
        <authorList>
            <person name="Lin X."/>
        </authorList>
    </citation>
    <scope>NUCLEOTIDE SEQUENCE [LARGE SCALE GENOMIC DNA]</scope>
    <source>
        <strain evidence="6">JLT2012</strain>
    </source>
</reference>
<dbReference type="STRING" id="1234595.C725_0958"/>
<sequence length="293" mass="31375">MASINSVAGRTIALTGAGSGIGRALARLLAEKGAKLALADRDADGLAETAKLLGNYPHSTAVFDVTDPGALEDWVDAAAAEFGGLDGIINNAGLSVVAPFEHCPPEEFDRVMAVNFDAVMRGCRAALPHLIGGEHGWIVNVSSVFGMMGYPTQTAYNASKYAVRGFTEALHLEMQLTHPEVQVVRVHPGGIKTRVAHNSKFIRGLGEGPEAMQHDPDDFLANAPTTAEQAAETIVRGMERGEHRVLIGKDARMVDYLTRLFPVSYWKRIGTFLSSDDKKAETQEAGGKKAHAR</sequence>
<dbReference type="Proteomes" id="UP000198462">
    <property type="component" value="Unassembled WGS sequence"/>
</dbReference>
<dbReference type="AlphaFoldDB" id="A0A219B339"/>
<dbReference type="RefSeq" id="WP_088711541.1">
    <property type="nucleotide sequence ID" value="NZ_NFZT01000001.1"/>
</dbReference>
<name>A0A219B339_9SPHN</name>
<dbReference type="InterPro" id="IPR020904">
    <property type="entry name" value="Sc_DH/Rdtase_CS"/>
</dbReference>
<dbReference type="SUPFAM" id="SSF51735">
    <property type="entry name" value="NAD(P)-binding Rossmann-fold domains"/>
    <property type="match status" value="1"/>
</dbReference>
<keyword evidence="6" id="KW-1185">Reference proteome</keyword>
<dbReference type="SMART" id="SM00822">
    <property type="entry name" value="PKS_KR"/>
    <property type="match status" value="1"/>
</dbReference>
<dbReference type="PROSITE" id="PS00061">
    <property type="entry name" value="ADH_SHORT"/>
    <property type="match status" value="1"/>
</dbReference>
<dbReference type="GO" id="GO:0016020">
    <property type="term" value="C:membrane"/>
    <property type="evidence" value="ECO:0007669"/>
    <property type="project" value="TreeGrafter"/>
</dbReference>
<keyword evidence="2" id="KW-0560">Oxidoreductase</keyword>
<dbReference type="InterPro" id="IPR036291">
    <property type="entry name" value="NAD(P)-bd_dom_sf"/>
</dbReference>
<comment type="similarity">
    <text evidence="1 3">Belongs to the short-chain dehydrogenases/reductases (SDR) family.</text>
</comment>
<evidence type="ECO:0000256" key="1">
    <source>
        <dbReference type="ARBA" id="ARBA00006484"/>
    </source>
</evidence>
<dbReference type="InterPro" id="IPR057326">
    <property type="entry name" value="KR_dom"/>
</dbReference>
<organism evidence="5 6">
    <name type="scientific">Pacificimonas flava</name>
    <dbReference type="NCBI Taxonomy" id="1234595"/>
    <lineage>
        <taxon>Bacteria</taxon>
        <taxon>Pseudomonadati</taxon>
        <taxon>Pseudomonadota</taxon>
        <taxon>Alphaproteobacteria</taxon>
        <taxon>Sphingomonadales</taxon>
        <taxon>Sphingosinicellaceae</taxon>
        <taxon>Pacificimonas</taxon>
    </lineage>
</organism>
<accession>A0A219B339</accession>
<dbReference type="PANTHER" id="PTHR44196">
    <property type="entry name" value="DEHYDROGENASE/REDUCTASE SDR FAMILY MEMBER 7B"/>
    <property type="match status" value="1"/>
</dbReference>
<gene>
    <name evidence="5" type="ORF">B5C34_04295</name>
</gene>
<dbReference type="PANTHER" id="PTHR44196:SF1">
    <property type="entry name" value="DEHYDROGENASE_REDUCTASE SDR FAMILY MEMBER 7B"/>
    <property type="match status" value="1"/>
</dbReference>